<dbReference type="InterPro" id="IPR027359">
    <property type="entry name" value="Volt_channel_dom_sf"/>
</dbReference>
<dbReference type="GO" id="GO:0005886">
    <property type="term" value="C:plasma membrane"/>
    <property type="evidence" value="ECO:0007669"/>
    <property type="project" value="UniProtKB-SubCell"/>
</dbReference>
<evidence type="ECO:0000313" key="14">
    <source>
        <dbReference type="Proteomes" id="UP001150238"/>
    </source>
</evidence>
<gene>
    <name evidence="13" type="ORF">C8J55DRAFT_536121</name>
</gene>
<keyword evidence="9" id="KW-0407">Ion channel</keyword>
<feature type="region of interest" description="Disordered" evidence="11">
    <location>
        <begin position="1"/>
        <end position="20"/>
    </location>
</feature>
<comment type="caution">
    <text evidence="13">The sequence shown here is derived from an EMBL/GenBank/DDBJ whole genome shotgun (WGS) entry which is preliminary data.</text>
</comment>
<keyword evidence="5" id="KW-0851">Voltage-gated channel</keyword>
<dbReference type="PANTHER" id="PTHR46480">
    <property type="entry name" value="F20B24.22"/>
    <property type="match status" value="1"/>
</dbReference>
<accession>A0A9W9AH13</accession>
<evidence type="ECO:0000256" key="8">
    <source>
        <dbReference type="ARBA" id="ARBA00023136"/>
    </source>
</evidence>
<reference evidence="13" key="2">
    <citation type="journal article" date="2023" name="Proc. Natl. Acad. Sci. U.S.A.">
        <title>A global phylogenomic analysis of the shiitake genus Lentinula.</title>
        <authorList>
            <person name="Sierra-Patev S."/>
            <person name="Min B."/>
            <person name="Naranjo-Ortiz M."/>
            <person name="Looney B."/>
            <person name="Konkel Z."/>
            <person name="Slot J.C."/>
            <person name="Sakamoto Y."/>
            <person name="Steenwyk J.L."/>
            <person name="Rokas A."/>
            <person name="Carro J."/>
            <person name="Camarero S."/>
            <person name="Ferreira P."/>
            <person name="Molpeceres G."/>
            <person name="Ruiz-Duenas F.J."/>
            <person name="Serrano A."/>
            <person name="Henrissat B."/>
            <person name="Drula E."/>
            <person name="Hughes K.W."/>
            <person name="Mata J.L."/>
            <person name="Ishikawa N.K."/>
            <person name="Vargas-Isla R."/>
            <person name="Ushijima S."/>
            <person name="Smith C.A."/>
            <person name="Donoghue J."/>
            <person name="Ahrendt S."/>
            <person name="Andreopoulos W."/>
            <person name="He G."/>
            <person name="LaButti K."/>
            <person name="Lipzen A."/>
            <person name="Ng V."/>
            <person name="Riley R."/>
            <person name="Sandor L."/>
            <person name="Barry K."/>
            <person name="Martinez A.T."/>
            <person name="Xiao Y."/>
            <person name="Gibbons J.G."/>
            <person name="Terashima K."/>
            <person name="Grigoriev I.V."/>
            <person name="Hibbett D."/>
        </authorList>
    </citation>
    <scope>NUCLEOTIDE SEQUENCE</scope>
    <source>
        <strain evidence="13">Sp2 HRB7682 ss15</strain>
    </source>
</reference>
<dbReference type="GO" id="GO:0030171">
    <property type="term" value="F:voltage-gated proton channel activity"/>
    <property type="evidence" value="ECO:0007669"/>
    <property type="project" value="InterPro"/>
</dbReference>
<dbReference type="EMBL" id="JANVFS010000015">
    <property type="protein sequence ID" value="KAJ4480620.1"/>
    <property type="molecule type" value="Genomic_DNA"/>
</dbReference>
<evidence type="ECO:0000256" key="7">
    <source>
        <dbReference type="ARBA" id="ARBA00023065"/>
    </source>
</evidence>
<evidence type="ECO:0000313" key="13">
    <source>
        <dbReference type="EMBL" id="KAJ4480620.1"/>
    </source>
</evidence>
<comment type="subcellular location">
    <subcellularLocation>
        <location evidence="1">Cell membrane</location>
        <topology evidence="1">Multi-pass membrane protein</topology>
    </subcellularLocation>
</comment>
<dbReference type="InterPro" id="IPR031846">
    <property type="entry name" value="Hvcn1"/>
</dbReference>
<evidence type="ECO:0000256" key="4">
    <source>
        <dbReference type="ARBA" id="ARBA00022692"/>
    </source>
</evidence>
<evidence type="ECO:0000256" key="12">
    <source>
        <dbReference type="SAM" id="Phobius"/>
    </source>
</evidence>
<keyword evidence="6 12" id="KW-1133">Transmembrane helix</keyword>
<keyword evidence="8 12" id="KW-0472">Membrane</keyword>
<reference evidence="13" key="1">
    <citation type="submission" date="2022-08" db="EMBL/GenBank/DDBJ databases">
        <authorList>
            <consortium name="DOE Joint Genome Institute"/>
            <person name="Min B."/>
            <person name="Riley R."/>
            <person name="Sierra-Patev S."/>
            <person name="Naranjo-Ortiz M."/>
            <person name="Looney B."/>
            <person name="Konkel Z."/>
            <person name="Slot J.C."/>
            <person name="Sakamoto Y."/>
            <person name="Steenwyk J.L."/>
            <person name="Rokas A."/>
            <person name="Carro J."/>
            <person name="Camarero S."/>
            <person name="Ferreira P."/>
            <person name="Molpeceres G."/>
            <person name="Ruiz-Duenas F.J."/>
            <person name="Serrano A."/>
            <person name="Henrissat B."/>
            <person name="Drula E."/>
            <person name="Hughes K.W."/>
            <person name="Mata J.L."/>
            <person name="Ishikawa N.K."/>
            <person name="Vargas-Isla R."/>
            <person name="Ushijima S."/>
            <person name="Smith C.A."/>
            <person name="Ahrendt S."/>
            <person name="Andreopoulos W."/>
            <person name="He G."/>
            <person name="Labutti K."/>
            <person name="Lipzen A."/>
            <person name="Ng V."/>
            <person name="Sandor L."/>
            <person name="Barry K."/>
            <person name="Martinez A.T."/>
            <person name="Xiao Y."/>
            <person name="Gibbons J.G."/>
            <person name="Terashima K."/>
            <person name="Hibbett D.S."/>
            <person name="Grigoriev I.V."/>
        </authorList>
    </citation>
    <scope>NUCLEOTIDE SEQUENCE</scope>
    <source>
        <strain evidence="13">Sp2 HRB7682 ss15</strain>
    </source>
</reference>
<feature type="transmembrane region" description="Helical" evidence="12">
    <location>
        <begin position="117"/>
        <end position="137"/>
    </location>
</feature>
<evidence type="ECO:0000256" key="6">
    <source>
        <dbReference type="ARBA" id="ARBA00022989"/>
    </source>
</evidence>
<keyword evidence="7" id="KW-0406">Ion transport</keyword>
<dbReference type="AlphaFoldDB" id="A0A9W9AH13"/>
<dbReference type="GO" id="GO:0034702">
    <property type="term" value="C:monoatomic ion channel complex"/>
    <property type="evidence" value="ECO:0007669"/>
    <property type="project" value="UniProtKB-KW"/>
</dbReference>
<keyword evidence="3" id="KW-1003">Cell membrane</keyword>
<dbReference type="Proteomes" id="UP001150238">
    <property type="component" value="Unassembled WGS sequence"/>
</dbReference>
<evidence type="ECO:0000256" key="1">
    <source>
        <dbReference type="ARBA" id="ARBA00004651"/>
    </source>
</evidence>
<evidence type="ECO:0000256" key="5">
    <source>
        <dbReference type="ARBA" id="ARBA00022882"/>
    </source>
</evidence>
<sequence length="215" mass="23970">MTMSEQQPLLQDAEAGENSNPSAVSFRERLAFWLESQLFHKIVIALITIDAAIVLTDLGYTLLSPNCTTEGPEGPQWLEVLTHISLGITAFFLFEIPLALLAFGSDYYNPFGAVPHAILHDFDAVIIVTTFILEVFLKGRQRELAGLLIVLRLWRLVKLVGGIAVGAGELEEDTAKEFAELNTEFEKTKRELSEVQEENKKLRARLVNLGQSQND</sequence>
<evidence type="ECO:0008006" key="15">
    <source>
        <dbReference type="Google" id="ProtNLM"/>
    </source>
</evidence>
<name>A0A9W9AH13_9AGAR</name>
<dbReference type="Gene3D" id="1.20.120.350">
    <property type="entry name" value="Voltage-gated potassium channels. Chain C"/>
    <property type="match status" value="1"/>
</dbReference>
<feature type="coiled-coil region" evidence="10">
    <location>
        <begin position="171"/>
        <end position="212"/>
    </location>
</feature>
<evidence type="ECO:0000256" key="10">
    <source>
        <dbReference type="SAM" id="Coils"/>
    </source>
</evidence>
<keyword evidence="10" id="KW-0175">Coiled coil</keyword>
<evidence type="ECO:0000256" key="11">
    <source>
        <dbReference type="SAM" id="MobiDB-lite"/>
    </source>
</evidence>
<evidence type="ECO:0000256" key="9">
    <source>
        <dbReference type="ARBA" id="ARBA00023303"/>
    </source>
</evidence>
<protein>
    <recommendedName>
        <fullName evidence="15">Voltage-gated hydrogen channel 1</fullName>
    </recommendedName>
</protein>
<proteinExistence type="predicted"/>
<keyword evidence="2" id="KW-0813">Transport</keyword>
<feature type="transmembrane region" description="Helical" evidence="12">
    <location>
        <begin position="42"/>
        <end position="63"/>
    </location>
</feature>
<keyword evidence="4 12" id="KW-0812">Transmembrane</keyword>
<evidence type="ECO:0000256" key="2">
    <source>
        <dbReference type="ARBA" id="ARBA00022448"/>
    </source>
</evidence>
<feature type="transmembrane region" description="Helical" evidence="12">
    <location>
        <begin position="84"/>
        <end position="105"/>
    </location>
</feature>
<evidence type="ECO:0000256" key="3">
    <source>
        <dbReference type="ARBA" id="ARBA00022475"/>
    </source>
</evidence>
<organism evidence="13 14">
    <name type="scientific">Lentinula lateritia</name>
    <dbReference type="NCBI Taxonomy" id="40482"/>
    <lineage>
        <taxon>Eukaryota</taxon>
        <taxon>Fungi</taxon>
        <taxon>Dikarya</taxon>
        <taxon>Basidiomycota</taxon>
        <taxon>Agaricomycotina</taxon>
        <taxon>Agaricomycetes</taxon>
        <taxon>Agaricomycetidae</taxon>
        <taxon>Agaricales</taxon>
        <taxon>Marasmiineae</taxon>
        <taxon>Omphalotaceae</taxon>
        <taxon>Lentinula</taxon>
    </lineage>
</organism>
<dbReference type="PANTHER" id="PTHR46480:SF1">
    <property type="entry name" value="VOLTAGE-GATED HYDROGEN CHANNEL 1"/>
    <property type="match status" value="1"/>
</dbReference>